<evidence type="ECO:0000256" key="3">
    <source>
        <dbReference type="ARBA" id="ARBA00022801"/>
    </source>
</evidence>
<comment type="similarity">
    <text evidence="4">Belongs to the AB hydrolase superfamily. Epoxide hydrolase family.</text>
</comment>
<feature type="domain" description="AB hydrolase-1" evidence="8">
    <location>
        <begin position="27"/>
        <end position="303"/>
    </location>
</feature>
<dbReference type="PRINTS" id="PR00412">
    <property type="entry name" value="EPOXHYDRLASE"/>
</dbReference>
<name>A0AA41VHN4_PAPNU</name>
<keyword evidence="10" id="KW-1185">Reference proteome</keyword>
<comment type="caution">
    <text evidence="9">The sequence shown here is derived from an EMBL/GenBank/DDBJ whole genome shotgun (WGS) entry which is preliminary data.</text>
</comment>
<sequence length="318" mass="35835">MEDMGISHRMVDVNGIKMHIAEKGEGPVVLLVHGFPSLWYSWRHQILSLAASGYRAIAPDLRGYGDTDAPSSSELYTCLHIVGDLVALIDTLGQDKVFVVGHDWGAIISWYLCLFRQDKVKALVNLSVAFTPRKLTMKPLDALKAVYGEEYYIIRFQEPGEMEAEFARVGTETVLRNFLTRHSPAPLMIPKDEGLPTNLPVTLLPSWLSEEDIGYYTAKFEQSGFTGGFNYYRNFNVNWELTAPWTGAQVKVPVKFLVGDQDLAYHIPGVKEYVQNGSMKKDVPFLQDVVVLEGVGHFIMEEKADKINSHIIDFLKNY</sequence>
<evidence type="ECO:0000259" key="8">
    <source>
        <dbReference type="Pfam" id="PF00561"/>
    </source>
</evidence>
<dbReference type="Proteomes" id="UP001177140">
    <property type="component" value="Unassembled WGS sequence"/>
</dbReference>
<evidence type="ECO:0000256" key="6">
    <source>
        <dbReference type="ARBA" id="ARBA00058358"/>
    </source>
</evidence>
<evidence type="ECO:0000256" key="1">
    <source>
        <dbReference type="ARBA" id="ARBA00004721"/>
    </source>
</evidence>
<dbReference type="PANTHER" id="PTHR43329">
    <property type="entry name" value="EPOXIDE HYDROLASE"/>
    <property type="match status" value="1"/>
</dbReference>
<protein>
    <recommendedName>
        <fullName evidence="2">soluble epoxide hydrolase</fullName>
        <ecNumber evidence="2">3.3.2.10</ecNumber>
    </recommendedName>
</protein>
<reference evidence="9" key="1">
    <citation type="submission" date="2022-03" db="EMBL/GenBank/DDBJ databases">
        <title>A functionally conserved STORR gene fusion in Papaver species that diverged 16.8 million years ago.</title>
        <authorList>
            <person name="Catania T."/>
        </authorList>
    </citation>
    <scope>NUCLEOTIDE SEQUENCE</scope>
    <source>
        <strain evidence="9">S-191538</strain>
    </source>
</reference>
<proteinExistence type="inferred from homology"/>
<organism evidence="9 10">
    <name type="scientific">Papaver nudicaule</name>
    <name type="common">Iceland poppy</name>
    <dbReference type="NCBI Taxonomy" id="74823"/>
    <lineage>
        <taxon>Eukaryota</taxon>
        <taxon>Viridiplantae</taxon>
        <taxon>Streptophyta</taxon>
        <taxon>Embryophyta</taxon>
        <taxon>Tracheophyta</taxon>
        <taxon>Spermatophyta</taxon>
        <taxon>Magnoliopsida</taxon>
        <taxon>Ranunculales</taxon>
        <taxon>Papaveraceae</taxon>
        <taxon>Papaveroideae</taxon>
        <taxon>Papaver</taxon>
    </lineage>
</organism>
<evidence type="ECO:0000256" key="5">
    <source>
        <dbReference type="ARBA" id="ARBA00051067"/>
    </source>
</evidence>
<evidence type="ECO:0000313" key="9">
    <source>
        <dbReference type="EMBL" id="MCL7041462.1"/>
    </source>
</evidence>
<comment type="catalytic activity">
    <reaction evidence="7">
        <text>(24S)-24,25-epoxycucurbitadienol + H2O = (24R)-24,25-dihydroxycucurbitadienol</text>
        <dbReference type="Rhea" id="RHEA:81855"/>
        <dbReference type="ChEBI" id="CHEBI:15377"/>
        <dbReference type="ChEBI" id="CHEBI:229949"/>
        <dbReference type="ChEBI" id="CHEBI:229950"/>
    </reaction>
    <physiologicalReaction direction="left-to-right" evidence="7">
        <dbReference type="Rhea" id="RHEA:81856"/>
    </physiologicalReaction>
</comment>
<evidence type="ECO:0000256" key="4">
    <source>
        <dbReference type="ARBA" id="ARBA00038334"/>
    </source>
</evidence>
<dbReference type="InterPro" id="IPR000639">
    <property type="entry name" value="Epox_hydrolase-like"/>
</dbReference>
<dbReference type="EMBL" id="JAJJMA010223977">
    <property type="protein sequence ID" value="MCL7041462.1"/>
    <property type="molecule type" value="Genomic_DNA"/>
</dbReference>
<dbReference type="InterPro" id="IPR029058">
    <property type="entry name" value="AB_hydrolase_fold"/>
</dbReference>
<dbReference type="InterPro" id="IPR000073">
    <property type="entry name" value="AB_hydrolase_1"/>
</dbReference>
<evidence type="ECO:0000313" key="10">
    <source>
        <dbReference type="Proteomes" id="UP001177140"/>
    </source>
</evidence>
<comment type="catalytic activity">
    <reaction evidence="5">
        <text>an epoxide + H2O = an ethanediol</text>
        <dbReference type="Rhea" id="RHEA:19037"/>
        <dbReference type="ChEBI" id="CHEBI:15377"/>
        <dbReference type="ChEBI" id="CHEBI:32955"/>
        <dbReference type="ChEBI" id="CHEBI:140594"/>
        <dbReference type="EC" id="3.3.2.10"/>
    </reaction>
    <physiologicalReaction direction="left-to-right" evidence="5">
        <dbReference type="Rhea" id="RHEA:19038"/>
    </physiologicalReaction>
</comment>
<gene>
    <name evidence="9" type="ORF">MKW94_007923</name>
</gene>
<dbReference type="Gene3D" id="3.40.50.1820">
    <property type="entry name" value="alpha/beta hydrolase"/>
    <property type="match status" value="1"/>
</dbReference>
<accession>A0AA41VHN4</accession>
<evidence type="ECO:0000256" key="2">
    <source>
        <dbReference type="ARBA" id="ARBA00013006"/>
    </source>
</evidence>
<dbReference type="Pfam" id="PF00561">
    <property type="entry name" value="Abhydrolase_1"/>
    <property type="match status" value="1"/>
</dbReference>
<dbReference type="FunFam" id="3.40.50.1820:FF:000161">
    <property type="entry name" value="Epoxide hydrolase"/>
    <property type="match status" value="1"/>
</dbReference>
<dbReference type="SUPFAM" id="SSF53474">
    <property type="entry name" value="alpha/beta-Hydrolases"/>
    <property type="match status" value="1"/>
</dbReference>
<evidence type="ECO:0000256" key="7">
    <source>
        <dbReference type="ARBA" id="ARBA00093212"/>
    </source>
</evidence>
<dbReference type="AlphaFoldDB" id="A0AA41VHN4"/>
<dbReference type="EC" id="3.3.2.10" evidence="2"/>
<dbReference type="GO" id="GO:0004301">
    <property type="term" value="F:epoxide hydrolase activity"/>
    <property type="evidence" value="ECO:0007669"/>
    <property type="project" value="UniProtKB-EC"/>
</dbReference>
<comment type="pathway">
    <text evidence="1">Secondary metabolite biosynthesis; terpenoid biosynthesis.</text>
</comment>
<comment type="function">
    <text evidence="6">Epoxide hydrolase involved in the biosynthesis of cucurbitacin and mogroside tetracyclic triterpene natural products (e.g. siamenoside I and mogrosides IV, V and VI). Cucurbitacins have cytotoxic properties and exhibit deterrent taste as a defense barrier against herbivores. Mogrosides are nonsugar highly oxygenated compounds used as high-intensity zero-calorie sweeteners; they also possess pharmacological properties such as regulating immunity, lowering blood sugar and lipid levels, protecting the liver, and acting as antioxidants and antitumor agents. Catalyzes the hydrolysis of aromatic epoxide-containing substrates, such as the conversion of 24,25-epoxycucurbitadienol to 24,25-dihydroxycucurbitadienol.</text>
</comment>
<keyword evidence="3" id="KW-0378">Hydrolase</keyword>